<protein>
    <submittedName>
        <fullName evidence="3">Uncharacterized protein</fullName>
    </submittedName>
</protein>
<sequence>MSFHCDMNKEKFLALLKDKKVQNYSYNIFFFIVFTFFIIFAIRPNLITAFNLQKELQDLRLKNKQSEEVILQIVNYQSLMEEYRDSLYVLDDAVPSSPKLAQFVEEISQTATDSGLVVQSLTVESIAFKGQVGGDQESIDGSSEAITPQADPDNPEQAVDESGDGEKSIDESSLVPKSPELLSFTITVDGAATVPQIAQFLNQILAQRRLKTYDSLTLSTAKATANTVINILIRTYYL</sequence>
<dbReference type="STRING" id="1618481.US54_C0012G0050"/>
<evidence type="ECO:0000313" key="4">
    <source>
        <dbReference type="Proteomes" id="UP000034471"/>
    </source>
</evidence>
<comment type="caution">
    <text evidence="3">The sequence shown here is derived from an EMBL/GenBank/DDBJ whole genome shotgun (WGS) entry which is preliminary data.</text>
</comment>
<dbReference type="AlphaFoldDB" id="A0A0G0H505"/>
<dbReference type="GO" id="GO:0043107">
    <property type="term" value="P:type IV pilus-dependent motility"/>
    <property type="evidence" value="ECO:0007669"/>
    <property type="project" value="InterPro"/>
</dbReference>
<dbReference type="GO" id="GO:0043683">
    <property type="term" value="P:type IV pilus assembly"/>
    <property type="evidence" value="ECO:0007669"/>
    <property type="project" value="InterPro"/>
</dbReference>
<feature type="transmembrane region" description="Helical" evidence="2">
    <location>
        <begin position="24"/>
        <end position="42"/>
    </location>
</feature>
<name>A0A0G0H505_9BACT</name>
<dbReference type="Proteomes" id="UP000034471">
    <property type="component" value="Unassembled WGS sequence"/>
</dbReference>
<accession>A0A0G0H505</accession>
<evidence type="ECO:0000256" key="2">
    <source>
        <dbReference type="SAM" id="Phobius"/>
    </source>
</evidence>
<gene>
    <name evidence="3" type="ORF">US54_C0012G0050</name>
</gene>
<reference evidence="3 4" key="1">
    <citation type="journal article" date="2015" name="Nature">
        <title>rRNA introns, odd ribosomes, and small enigmatic genomes across a large radiation of phyla.</title>
        <authorList>
            <person name="Brown C.T."/>
            <person name="Hug L.A."/>
            <person name="Thomas B.C."/>
            <person name="Sharon I."/>
            <person name="Castelle C.J."/>
            <person name="Singh A."/>
            <person name="Wilkins M.J."/>
            <person name="Williams K.H."/>
            <person name="Banfield J.F."/>
        </authorList>
    </citation>
    <scope>NUCLEOTIDE SEQUENCE [LARGE SCALE GENOMIC DNA]</scope>
</reference>
<feature type="region of interest" description="Disordered" evidence="1">
    <location>
        <begin position="132"/>
        <end position="172"/>
    </location>
</feature>
<keyword evidence="2" id="KW-0812">Transmembrane</keyword>
<dbReference type="Gene3D" id="3.30.70.60">
    <property type="match status" value="1"/>
</dbReference>
<keyword evidence="2" id="KW-0472">Membrane</keyword>
<proteinExistence type="predicted"/>
<keyword evidence="2" id="KW-1133">Transmembrane helix</keyword>
<organism evidence="3 4">
    <name type="scientific">Candidatus Roizmanbacteria bacterium GW2011_GWA2_37_7</name>
    <dbReference type="NCBI Taxonomy" id="1618481"/>
    <lineage>
        <taxon>Bacteria</taxon>
        <taxon>Candidatus Roizmaniibacteriota</taxon>
    </lineage>
</organism>
<evidence type="ECO:0000256" key="1">
    <source>
        <dbReference type="SAM" id="MobiDB-lite"/>
    </source>
</evidence>
<dbReference type="InterPro" id="IPR014717">
    <property type="entry name" value="Transl_elong_EF1B/ribsomal_bS6"/>
</dbReference>
<evidence type="ECO:0000313" key="3">
    <source>
        <dbReference type="EMBL" id="KKQ38353.1"/>
    </source>
</evidence>
<dbReference type="EMBL" id="LBTJ01000012">
    <property type="protein sequence ID" value="KKQ38353.1"/>
    <property type="molecule type" value="Genomic_DNA"/>
</dbReference>